<dbReference type="Proteomes" id="UP000289238">
    <property type="component" value="Unassembled WGS sequence"/>
</dbReference>
<dbReference type="Gene3D" id="1.20.120.160">
    <property type="entry name" value="HPT domain"/>
    <property type="match status" value="1"/>
</dbReference>
<organism evidence="1 2">
    <name type="scientific">Leeuwenhoekiella aequorea</name>
    <dbReference type="NCBI Taxonomy" id="283736"/>
    <lineage>
        <taxon>Bacteria</taxon>
        <taxon>Pseudomonadati</taxon>
        <taxon>Bacteroidota</taxon>
        <taxon>Flavobacteriia</taxon>
        <taxon>Flavobacteriales</taxon>
        <taxon>Flavobacteriaceae</taxon>
        <taxon>Leeuwenhoekiella</taxon>
    </lineage>
</organism>
<dbReference type="RefSeq" id="WP_128757348.1">
    <property type="nucleotide sequence ID" value="NZ_QOVM01000002.1"/>
</dbReference>
<protein>
    <recommendedName>
        <fullName evidence="3">Hpt domain-containing protein</fullName>
    </recommendedName>
</protein>
<dbReference type="SUPFAM" id="SSF47226">
    <property type="entry name" value="Histidine-containing phosphotransfer domain, HPT domain"/>
    <property type="match status" value="1"/>
</dbReference>
<gene>
    <name evidence="1" type="ORF">DSM00_1467</name>
</gene>
<dbReference type="GO" id="GO:0000160">
    <property type="term" value="P:phosphorelay signal transduction system"/>
    <property type="evidence" value="ECO:0007669"/>
    <property type="project" value="InterPro"/>
</dbReference>
<proteinExistence type="predicted"/>
<sequence>MTQVTKNKNEVFFIGEDTNTQERFEKLMSLVENKVTYFSTGLAAIQHLKRNKLPSLIIIEENVKPLGALQTLNYFKDQFNYDGQVFVVSENQDSIYSETVVYRVLSNQFSAEDKIKLKAVINFSDEPDEPAVGDYSLTYLRNLSEGDESFVVESIRIFNYSVGERIIEMQSLLQQNDFKQIGDVAHNIKPSFEMLENRRGKDFCDRLAHHAENEEVGNLIKLLDIEFRTIQNHLKNDLPEIFITT</sequence>
<keyword evidence="2" id="KW-1185">Reference proteome</keyword>
<dbReference type="OrthoDB" id="1451187at2"/>
<accession>A0A4Q0PB87</accession>
<evidence type="ECO:0000313" key="2">
    <source>
        <dbReference type="Proteomes" id="UP000289238"/>
    </source>
</evidence>
<dbReference type="AlphaFoldDB" id="A0A4Q0PB87"/>
<dbReference type="InterPro" id="IPR036641">
    <property type="entry name" value="HPT_dom_sf"/>
</dbReference>
<reference evidence="1 2" key="1">
    <citation type="submission" date="2018-07" db="EMBL/GenBank/DDBJ databases">
        <title>Leeuwenhoekiella genomics.</title>
        <authorList>
            <person name="Tahon G."/>
            <person name="Willems A."/>
        </authorList>
    </citation>
    <scope>NUCLEOTIDE SEQUENCE [LARGE SCALE GENOMIC DNA]</scope>
    <source>
        <strain evidence="1 2">LMG 22550</strain>
    </source>
</reference>
<dbReference type="EMBL" id="QOVM01000002">
    <property type="protein sequence ID" value="RXG23851.1"/>
    <property type="molecule type" value="Genomic_DNA"/>
</dbReference>
<comment type="caution">
    <text evidence="1">The sequence shown here is derived from an EMBL/GenBank/DDBJ whole genome shotgun (WGS) entry which is preliminary data.</text>
</comment>
<evidence type="ECO:0008006" key="3">
    <source>
        <dbReference type="Google" id="ProtNLM"/>
    </source>
</evidence>
<evidence type="ECO:0000313" key="1">
    <source>
        <dbReference type="EMBL" id="RXG23851.1"/>
    </source>
</evidence>
<name>A0A4Q0PB87_9FLAO</name>